<gene>
    <name evidence="8" type="ORF">CCMP2556_LOCUS40115</name>
</gene>
<dbReference type="Proteomes" id="UP001642484">
    <property type="component" value="Unassembled WGS sequence"/>
</dbReference>
<evidence type="ECO:0008006" key="10">
    <source>
        <dbReference type="Google" id="ProtNLM"/>
    </source>
</evidence>
<keyword evidence="5" id="KW-1133">Transmembrane helix</keyword>
<evidence type="ECO:0000256" key="5">
    <source>
        <dbReference type="SAM" id="Phobius"/>
    </source>
</evidence>
<evidence type="ECO:0000259" key="6">
    <source>
        <dbReference type="Pfam" id="PF07177"/>
    </source>
</evidence>
<dbReference type="InterPro" id="IPR006573">
    <property type="entry name" value="NHR_dom"/>
</dbReference>
<dbReference type="SUPFAM" id="SSF55785">
    <property type="entry name" value="PYP-like sensor domain (PAS domain)"/>
    <property type="match status" value="1"/>
</dbReference>
<comment type="caution">
    <text evidence="8">The sequence shown here is derived from an EMBL/GenBank/DDBJ whole genome shotgun (WGS) entry which is preliminary data.</text>
</comment>
<evidence type="ECO:0000313" key="8">
    <source>
        <dbReference type="EMBL" id="CAK9082110.1"/>
    </source>
</evidence>
<evidence type="ECO:0000256" key="1">
    <source>
        <dbReference type="ARBA" id="ARBA00022630"/>
    </source>
</evidence>
<feature type="domain" description="PAS" evidence="7">
    <location>
        <begin position="47"/>
        <end position="105"/>
    </location>
</feature>
<dbReference type="EMBL" id="CAXAMN010023917">
    <property type="protein sequence ID" value="CAK9082110.1"/>
    <property type="molecule type" value="Genomic_DNA"/>
</dbReference>
<keyword evidence="2" id="KW-0288">FMN</keyword>
<dbReference type="InterPro" id="IPR000014">
    <property type="entry name" value="PAS"/>
</dbReference>
<keyword evidence="9" id="KW-1185">Reference proteome</keyword>
<feature type="transmembrane region" description="Helical" evidence="5">
    <location>
        <begin position="658"/>
        <end position="677"/>
    </location>
</feature>
<dbReference type="Pfam" id="PF13426">
    <property type="entry name" value="PAS_9"/>
    <property type="match status" value="2"/>
</dbReference>
<dbReference type="InterPro" id="IPR043136">
    <property type="entry name" value="B30.2/SPRY_sf"/>
</dbReference>
<protein>
    <recommendedName>
        <fullName evidence="10">LOV domain-containing protein</fullName>
    </recommendedName>
</protein>
<feature type="region of interest" description="Disordered" evidence="4">
    <location>
        <begin position="401"/>
        <end position="421"/>
    </location>
</feature>
<keyword evidence="5" id="KW-0472">Membrane</keyword>
<feature type="compositionally biased region" description="Low complexity" evidence="4">
    <location>
        <begin position="405"/>
        <end position="421"/>
    </location>
</feature>
<organism evidence="8 9">
    <name type="scientific">Durusdinium trenchii</name>
    <dbReference type="NCBI Taxonomy" id="1381693"/>
    <lineage>
        <taxon>Eukaryota</taxon>
        <taxon>Sar</taxon>
        <taxon>Alveolata</taxon>
        <taxon>Dinophyceae</taxon>
        <taxon>Suessiales</taxon>
        <taxon>Symbiodiniaceae</taxon>
        <taxon>Durusdinium</taxon>
    </lineage>
</organism>
<dbReference type="Pfam" id="PF07177">
    <property type="entry name" value="Neuralized"/>
    <property type="match status" value="1"/>
</dbReference>
<reference evidence="8 9" key="1">
    <citation type="submission" date="2024-02" db="EMBL/GenBank/DDBJ databases">
        <authorList>
            <person name="Chen Y."/>
            <person name="Shah S."/>
            <person name="Dougan E. K."/>
            <person name="Thang M."/>
            <person name="Chan C."/>
        </authorList>
    </citation>
    <scope>NUCLEOTIDE SEQUENCE [LARGE SCALE GENOMIC DNA]</scope>
</reference>
<dbReference type="InterPro" id="IPR035965">
    <property type="entry name" value="PAS-like_dom_sf"/>
</dbReference>
<evidence type="ECO:0000256" key="2">
    <source>
        <dbReference type="ARBA" id="ARBA00022643"/>
    </source>
</evidence>
<accession>A0ABP0Q1I2</accession>
<proteinExistence type="predicted"/>
<feature type="domain" description="NHR" evidence="6">
    <location>
        <begin position="205"/>
        <end position="394"/>
    </location>
</feature>
<feature type="domain" description="PAS" evidence="7">
    <location>
        <begin position="463"/>
        <end position="562"/>
    </location>
</feature>
<sequence>MVEASSADAALPDPADIRQEVDTGYRKVGFLLDDDEECAIIADAQIQDFLIVGASQGFLQLTGFTRDAVLGQNCRMMLEGVPEVAISKSARKNLRDFCRMCKVKRLDHISEVASVQPNSRRDGSQFVNFFLVGLVQVCNGRYLLGVQKPLGEGLFASLNGRKMEEVSELARTTFKRIRARLRDLEPDPGRDALFQPQGFTFFSERLQDHCLLMNNCRTAMRREPQELATNCLVFGNMPARRGANGLFFAVRIEDAVTTFDGLPIMGFTRRKPTDTSDLYPTVCRCLGASVLVGACGEAFARDQLHHFRIGFKPPPQTEVASWSVQPDVPPHKRRAPVGVVPGDVFGCLYTNEGRLQLWRNGELAMDFDVQRPIEEGVDYYAVVDVCLAAYTVSLLPDSDPKQGLPSASQLQPTAAAAPQETQPGDIDEIISAVVSQTIVKKAIMGAVQSCKFCVSVADPRGIDFPLIAVSEAFETMTGFKRSEILGANCRFLNQGCPISPSDLVGLRLASESGGAFTALLPNRKKSGQMFINLLDLRGLTIAVDVETDEELWYLIGIQADITGLSRRNVPEDHMAELQEIASEIRKKLVKEISRLAADGMEECQVTDPQKARSYKLLQEPLWREGCMSKKAVMQMAAKLDSQAKVPRKKNMAALPGRFPMSVLLISVVSFLTGLLLGRGSRRH</sequence>
<evidence type="ECO:0000256" key="4">
    <source>
        <dbReference type="SAM" id="MobiDB-lite"/>
    </source>
</evidence>
<dbReference type="Gene3D" id="3.30.450.20">
    <property type="entry name" value="PAS domain"/>
    <property type="match status" value="2"/>
</dbReference>
<name>A0ABP0Q1I2_9DINO</name>
<keyword evidence="1" id="KW-0285">Flavoprotein</keyword>
<keyword evidence="5" id="KW-0812">Transmembrane</keyword>
<evidence type="ECO:0000256" key="3">
    <source>
        <dbReference type="ARBA" id="ARBA00022991"/>
    </source>
</evidence>
<dbReference type="PANTHER" id="PTHR47429:SF2">
    <property type="entry name" value="PROTEIN TWIN LOV 1"/>
    <property type="match status" value="1"/>
</dbReference>
<keyword evidence="3" id="KW-0157">Chromophore</keyword>
<evidence type="ECO:0000313" key="9">
    <source>
        <dbReference type="Proteomes" id="UP001642484"/>
    </source>
</evidence>
<dbReference type="Gene3D" id="2.60.120.920">
    <property type="match status" value="1"/>
</dbReference>
<dbReference type="PANTHER" id="PTHR47429">
    <property type="entry name" value="PROTEIN TWIN LOV 1"/>
    <property type="match status" value="1"/>
</dbReference>
<evidence type="ECO:0000259" key="7">
    <source>
        <dbReference type="Pfam" id="PF13426"/>
    </source>
</evidence>